<evidence type="ECO:0000313" key="2">
    <source>
        <dbReference type="Proteomes" id="UP000242699"/>
    </source>
</evidence>
<evidence type="ECO:0000313" key="1">
    <source>
        <dbReference type="EMBL" id="PSR21362.1"/>
    </source>
</evidence>
<sequence>MFTTYLYSQYELDDPIFNGWSFDTVPPTFDAIWCETNKVPTIQAVCADLKGTLTVSMPLWVQRAARGTQIFIDVTPKLGPLTPYEVPTYPAGGPLTLYLARGAVGDLRSGDRVEITWWDQAGKAHIGECDVMIVRGPEGGFPAGIWESPTVFDHLVHHKPRSPLIGYFPPLSDSDQRRLARTLHYRPQQRHMNAGWMRWKPSPYVVMEALVPPGFESSLEEAQWSVGVMARIAYDGPRTAVWIGRAVNHAPFPGSLNAWFLHGAMSPAPPPKWTLHLAPPFGINVQEPSLFTTTHPVSTELWDGAKPWVRHWPGIILQSPSVYETFQRWMTQIITQGQTQPQFPPLCWGQPDPQPIVEGIQKGYRLIVAFRQWHDLDHLQTLVDETQHLIQPQQGQILDIMGWTRNSQQWL</sequence>
<dbReference type="AlphaFoldDB" id="A0A2T2WGJ4"/>
<name>A0A2T2WGJ4_9FIRM</name>
<organism evidence="1 2">
    <name type="scientific">Sulfobacillus benefaciens</name>
    <dbReference type="NCBI Taxonomy" id="453960"/>
    <lineage>
        <taxon>Bacteria</taxon>
        <taxon>Bacillati</taxon>
        <taxon>Bacillota</taxon>
        <taxon>Clostridia</taxon>
        <taxon>Eubacteriales</taxon>
        <taxon>Clostridiales Family XVII. Incertae Sedis</taxon>
        <taxon>Sulfobacillus</taxon>
    </lineage>
</organism>
<proteinExistence type="predicted"/>
<comment type="caution">
    <text evidence="1">The sequence shown here is derived from an EMBL/GenBank/DDBJ whole genome shotgun (WGS) entry which is preliminary data.</text>
</comment>
<dbReference type="Proteomes" id="UP000242699">
    <property type="component" value="Unassembled WGS sequence"/>
</dbReference>
<reference evidence="1 2" key="1">
    <citation type="journal article" date="2014" name="BMC Genomics">
        <title>Comparison of environmental and isolate Sulfobacillus genomes reveals diverse carbon, sulfur, nitrogen, and hydrogen metabolisms.</title>
        <authorList>
            <person name="Justice N.B."/>
            <person name="Norman A."/>
            <person name="Brown C.T."/>
            <person name="Singh A."/>
            <person name="Thomas B.C."/>
            <person name="Banfield J.F."/>
        </authorList>
    </citation>
    <scope>NUCLEOTIDE SEQUENCE [LARGE SCALE GENOMIC DNA]</scope>
    <source>
        <strain evidence="1">AMDSBA1</strain>
    </source>
</reference>
<accession>A0A2T2WGJ4</accession>
<gene>
    <name evidence="1" type="ORF">C7B43_21330</name>
</gene>
<dbReference type="EMBL" id="PXYT01000136">
    <property type="protein sequence ID" value="PSR21362.1"/>
    <property type="molecule type" value="Genomic_DNA"/>
</dbReference>
<protein>
    <submittedName>
        <fullName evidence="1">Uncharacterized protein</fullName>
    </submittedName>
</protein>